<dbReference type="eggNOG" id="ENOG5034791">
    <property type="taxonomic scope" value="Bacteria"/>
</dbReference>
<dbReference type="EMBL" id="CP001940">
    <property type="protein sequence ID" value="ADH86070.1"/>
    <property type="molecule type" value="Genomic_DNA"/>
</dbReference>
<dbReference type="KEGG" id="dak:DaAHT2_1375"/>
<sequence length="270" mass="29399">MSLHRFHNNLPNSKPPIEANQVDWAKIKKAGIVGVPPRSLITRLNRQQVTIYDLDEPLVAANPEAAELLPGVYCAILRTVCANARQLPLDAVFIDTGAGKCDGARYTARLLAAELTIPVVACDNQDRQPLGNPLCRSALPLPEKMQRITAGVKLAQPPASAPPSCPPRAGFWGVPPRDFSLLELFPAQTHIYGWTRCMENKTPADHDLESHFNPEIPTVFYAQSFCPKTALARFLAARHPMALYLDADQLGGGSARAKIQAFFELTGAAS</sequence>
<gene>
    <name evidence="1" type="ordered locus">DaAHT2_1375</name>
</gene>
<dbReference type="HOGENOM" id="CLU_1110037_0_0_7"/>
<evidence type="ECO:0000313" key="2">
    <source>
        <dbReference type="Proteomes" id="UP000001508"/>
    </source>
</evidence>
<dbReference type="AlphaFoldDB" id="D6Z3E5"/>
<protein>
    <submittedName>
        <fullName evidence="1">Uncharacterized protein</fullName>
    </submittedName>
</protein>
<evidence type="ECO:0000313" key="1">
    <source>
        <dbReference type="EMBL" id="ADH86070.1"/>
    </source>
</evidence>
<dbReference type="OrthoDB" id="5430310at2"/>
<dbReference type="InParanoid" id="D6Z3E5"/>
<dbReference type="RefSeq" id="WP_013163598.1">
    <property type="nucleotide sequence ID" value="NC_014216.1"/>
</dbReference>
<name>D6Z3E5_DESAT</name>
<reference evidence="2" key="1">
    <citation type="submission" date="2010-02" db="EMBL/GenBank/DDBJ databases">
        <title>Complete sequence of Desulfurivibrio alkaliphilus AHT2.</title>
        <authorList>
            <consortium name="US DOE Joint Genome Institute"/>
            <person name="Pitluck S."/>
            <person name="Chertkov O."/>
            <person name="Detter J.C."/>
            <person name="Han C."/>
            <person name="Tapia R."/>
            <person name="Larimer F."/>
            <person name="Land M."/>
            <person name="Hauser L."/>
            <person name="Kyrpides N."/>
            <person name="Mikhailova N."/>
            <person name="Sorokin D.Y."/>
            <person name="Muyzer G."/>
            <person name="Woyke T."/>
        </authorList>
    </citation>
    <scope>NUCLEOTIDE SEQUENCE [LARGE SCALE GENOMIC DNA]</scope>
    <source>
        <strain evidence="2">DSM 19089 / UNIQEM U267 / AHT2</strain>
    </source>
</reference>
<dbReference type="STRING" id="589865.DaAHT2_1375"/>
<proteinExistence type="predicted"/>
<accession>D6Z3E5</accession>
<keyword evidence="2" id="KW-1185">Reference proteome</keyword>
<dbReference type="Proteomes" id="UP000001508">
    <property type="component" value="Chromosome"/>
</dbReference>
<organism evidence="1 2">
    <name type="scientific">Desulfurivibrio alkaliphilus (strain DSM 19089 / UNIQEM U267 / AHT2)</name>
    <dbReference type="NCBI Taxonomy" id="589865"/>
    <lineage>
        <taxon>Bacteria</taxon>
        <taxon>Pseudomonadati</taxon>
        <taxon>Thermodesulfobacteriota</taxon>
        <taxon>Desulfobulbia</taxon>
        <taxon>Desulfobulbales</taxon>
        <taxon>Desulfobulbaceae</taxon>
        <taxon>Desulfurivibrio</taxon>
    </lineage>
</organism>